<dbReference type="Proteomes" id="UP001281761">
    <property type="component" value="Unassembled WGS sequence"/>
</dbReference>
<evidence type="ECO:0000313" key="1">
    <source>
        <dbReference type="EMBL" id="KAK2954537.1"/>
    </source>
</evidence>
<protein>
    <submittedName>
        <fullName evidence="1">Uncharacterized protein</fullName>
    </submittedName>
</protein>
<evidence type="ECO:0000313" key="2">
    <source>
        <dbReference type="Proteomes" id="UP001281761"/>
    </source>
</evidence>
<reference evidence="1 2" key="1">
    <citation type="journal article" date="2022" name="bioRxiv">
        <title>Genomics of Preaxostyla Flagellates Illuminates Evolutionary Transitions and the Path Towards Mitochondrial Loss.</title>
        <authorList>
            <person name="Novak L.V.F."/>
            <person name="Treitli S.C."/>
            <person name="Pyrih J."/>
            <person name="Halakuc P."/>
            <person name="Pipaliya S.V."/>
            <person name="Vacek V."/>
            <person name="Brzon O."/>
            <person name="Soukal P."/>
            <person name="Eme L."/>
            <person name="Dacks J.B."/>
            <person name="Karnkowska A."/>
            <person name="Elias M."/>
            <person name="Hampl V."/>
        </authorList>
    </citation>
    <scope>NUCLEOTIDE SEQUENCE [LARGE SCALE GENOMIC DNA]</scope>
    <source>
        <strain evidence="1">NAU3</strain>
        <tissue evidence="1">Gut</tissue>
    </source>
</reference>
<proteinExistence type="predicted"/>
<dbReference type="EMBL" id="JARBJD010000077">
    <property type="protein sequence ID" value="KAK2954537.1"/>
    <property type="molecule type" value="Genomic_DNA"/>
</dbReference>
<keyword evidence="2" id="KW-1185">Reference proteome</keyword>
<accession>A0ABQ9XSW9</accession>
<comment type="caution">
    <text evidence="1">The sequence shown here is derived from an EMBL/GenBank/DDBJ whole genome shotgun (WGS) entry which is preliminary data.</text>
</comment>
<name>A0ABQ9XSW9_9EUKA</name>
<sequence length="193" mass="21595">MGLLRCLLIPHPKQEATISRISCNRVDESTATLQMLTESAVEGRMLALLDIFDGSTTPNDDSSHPFPRLVIFVFPELGTQSVPTTVCLDEWDELKIGAEFKVVVAAKPNTTICPEHIDSELFFVRVSFPLFDPKNESAEFGGDGGRSFTEVKNRWLVSNGTDEPERHCSNDEEQFGRVHETSDSEFSVFTPWI</sequence>
<gene>
    <name evidence="1" type="ORF">BLNAU_10557</name>
</gene>
<organism evidence="1 2">
    <name type="scientific">Blattamonas nauphoetae</name>
    <dbReference type="NCBI Taxonomy" id="2049346"/>
    <lineage>
        <taxon>Eukaryota</taxon>
        <taxon>Metamonada</taxon>
        <taxon>Preaxostyla</taxon>
        <taxon>Oxymonadida</taxon>
        <taxon>Blattamonas</taxon>
    </lineage>
</organism>